<dbReference type="GO" id="GO:0006631">
    <property type="term" value="P:fatty acid metabolic process"/>
    <property type="evidence" value="ECO:0007669"/>
    <property type="project" value="TreeGrafter"/>
</dbReference>
<evidence type="ECO:0000313" key="7">
    <source>
        <dbReference type="Proteomes" id="UP000557204"/>
    </source>
</evidence>
<name>A0A849K401_9MICO</name>
<comment type="similarity">
    <text evidence="1">Belongs to the ATP-dependent AMP-binding enzyme family.</text>
</comment>
<comment type="caution">
    <text evidence="6">The sequence shown here is derived from an EMBL/GenBank/DDBJ whole genome shotgun (WGS) entry which is preliminary data.</text>
</comment>
<dbReference type="Pfam" id="PF13193">
    <property type="entry name" value="AMP-binding_C"/>
    <property type="match status" value="1"/>
</dbReference>
<feature type="domain" description="AMP-dependent synthetase/ligase" evidence="4">
    <location>
        <begin position="117"/>
        <end position="314"/>
    </location>
</feature>
<accession>A0A849K401</accession>
<dbReference type="SUPFAM" id="SSF56801">
    <property type="entry name" value="Acetyl-CoA synthetase-like"/>
    <property type="match status" value="1"/>
</dbReference>
<evidence type="ECO:0000259" key="5">
    <source>
        <dbReference type="Pfam" id="PF13193"/>
    </source>
</evidence>
<evidence type="ECO:0000256" key="3">
    <source>
        <dbReference type="SAM" id="MobiDB-lite"/>
    </source>
</evidence>
<dbReference type="InterPro" id="IPR045851">
    <property type="entry name" value="AMP-bd_C_sf"/>
</dbReference>
<evidence type="ECO:0000259" key="4">
    <source>
        <dbReference type="Pfam" id="PF00501"/>
    </source>
</evidence>
<evidence type="ECO:0000256" key="1">
    <source>
        <dbReference type="ARBA" id="ARBA00006432"/>
    </source>
</evidence>
<protein>
    <submittedName>
        <fullName evidence="6">AMP-binding protein</fullName>
    </submittedName>
</protein>
<gene>
    <name evidence="6" type="ORF">HLI28_10910</name>
</gene>
<dbReference type="Gene3D" id="3.30.300.30">
    <property type="match status" value="1"/>
</dbReference>
<evidence type="ECO:0000313" key="6">
    <source>
        <dbReference type="EMBL" id="NNU28048.1"/>
    </source>
</evidence>
<dbReference type="InterPro" id="IPR000873">
    <property type="entry name" value="AMP-dep_synth/lig_dom"/>
</dbReference>
<proteinExistence type="inferred from homology"/>
<dbReference type="PANTHER" id="PTHR43201:SF5">
    <property type="entry name" value="MEDIUM-CHAIN ACYL-COA LIGASE ACSF2, MITOCHONDRIAL"/>
    <property type="match status" value="1"/>
</dbReference>
<sequence length="471" mass="48318">MPVAHHVLRHAHGPAADRVAVRGGERSRTYAELAADVVAGAGHLRATGTVTGDLVVLSLPDPLDTLVALLAVDHAGGVGLVGDPAWPGHQRSEVLRALAPATEVRTPLPRGHGGPPPSPGPAPDASTPAWAGFSSGSTGRPRAVVRSRGSWTASFEHVSRLTGTRPEDTVLVTGPLTSSLHCFAAVHALATGAGVTLAPSAPATTAALAAADVAHLVPSRLDDVLDALDAGMPSRLRTAVVGGAGTDPVQHERARAHGVEVVTYYGAVELSFVAIDTGAGLVPFPEVEVQVRPQPGTRLGEVWVRSPWTATGYLAGASGPLRTEDGWCTVGDLADLPTSGTPSLPADGALRLRGRGDGAILTAGATVVPEDVEAALRPVPGVRDVVVVGAPHRRFGAVVVAVVEADDRSGLRAHLERVARATLTPAQRPRRWYRLAAMPRTSNGKAARSALGAAVAGHDPSARVGDLTVLR</sequence>
<dbReference type="InterPro" id="IPR042099">
    <property type="entry name" value="ANL_N_sf"/>
</dbReference>
<dbReference type="AlphaFoldDB" id="A0A849K401"/>
<dbReference type="RefSeq" id="WP_171247551.1">
    <property type="nucleotide sequence ID" value="NZ_JABFAJ010000019.1"/>
</dbReference>
<dbReference type="Gene3D" id="3.40.50.12780">
    <property type="entry name" value="N-terminal domain of ligase-like"/>
    <property type="match status" value="1"/>
</dbReference>
<feature type="domain" description="AMP-dependent synthetase/ligase" evidence="4">
    <location>
        <begin position="13"/>
        <end position="99"/>
    </location>
</feature>
<dbReference type="PANTHER" id="PTHR43201">
    <property type="entry name" value="ACYL-COA SYNTHETASE"/>
    <property type="match status" value="1"/>
</dbReference>
<dbReference type="Pfam" id="PF00501">
    <property type="entry name" value="AMP-binding"/>
    <property type="match status" value="2"/>
</dbReference>
<dbReference type="Proteomes" id="UP000557204">
    <property type="component" value="Unassembled WGS sequence"/>
</dbReference>
<dbReference type="InterPro" id="IPR025110">
    <property type="entry name" value="AMP-bd_C"/>
</dbReference>
<dbReference type="GO" id="GO:0031956">
    <property type="term" value="F:medium-chain fatty acid-CoA ligase activity"/>
    <property type="evidence" value="ECO:0007669"/>
    <property type="project" value="TreeGrafter"/>
</dbReference>
<evidence type="ECO:0000256" key="2">
    <source>
        <dbReference type="ARBA" id="ARBA00022598"/>
    </source>
</evidence>
<keyword evidence="2" id="KW-0436">Ligase</keyword>
<reference evidence="6 7" key="1">
    <citation type="submission" date="2020-05" db="EMBL/GenBank/DDBJ databases">
        <title>Genome sequence of Isoptericola sp. JC619 isolated from Chilika lagoon, India.</title>
        <authorList>
            <person name="Kumar D."/>
            <person name="Appam K."/>
            <person name="Gandham S."/>
            <person name="Uppada J."/>
            <person name="Sasikala C."/>
            <person name="Venkata Ramana C."/>
        </authorList>
    </citation>
    <scope>NUCLEOTIDE SEQUENCE [LARGE SCALE GENOMIC DNA]</scope>
    <source>
        <strain evidence="6 7">JC619</strain>
    </source>
</reference>
<feature type="region of interest" description="Disordered" evidence="3">
    <location>
        <begin position="105"/>
        <end position="142"/>
    </location>
</feature>
<keyword evidence="7" id="KW-1185">Reference proteome</keyword>
<dbReference type="EMBL" id="JABFAJ010000019">
    <property type="protein sequence ID" value="NNU28048.1"/>
    <property type="molecule type" value="Genomic_DNA"/>
</dbReference>
<organism evidence="6 7">
    <name type="scientific">Isoptericola sediminis</name>
    <dbReference type="NCBI Taxonomy" id="2733572"/>
    <lineage>
        <taxon>Bacteria</taxon>
        <taxon>Bacillati</taxon>
        <taxon>Actinomycetota</taxon>
        <taxon>Actinomycetes</taxon>
        <taxon>Micrococcales</taxon>
        <taxon>Promicromonosporaceae</taxon>
        <taxon>Isoptericola</taxon>
    </lineage>
</organism>
<feature type="domain" description="AMP-binding enzyme C-terminal" evidence="5">
    <location>
        <begin position="372"/>
        <end position="445"/>
    </location>
</feature>